<protein>
    <recommendedName>
        <fullName evidence="1">KRAB domain-containing protein</fullName>
    </recommendedName>
</protein>
<reference evidence="2 3" key="1">
    <citation type="journal article" date="2020" name="Mol. Biol. Evol.">
        <title>Interspecific Gene Flow and the Evolution of Specialization in Black and White Rhinoceros.</title>
        <authorList>
            <person name="Moodley Y."/>
            <person name="Westbury M.V."/>
            <person name="Russo I.M."/>
            <person name="Gopalakrishnan S."/>
            <person name="Rakotoarivelo A."/>
            <person name="Olsen R.A."/>
            <person name="Prost S."/>
            <person name="Tunstall T."/>
            <person name="Ryder O.A."/>
            <person name="Dalen L."/>
            <person name="Bruford M.W."/>
        </authorList>
    </citation>
    <scope>NUCLEOTIDE SEQUENCE [LARGE SCALE GENOMIC DNA]</scope>
    <source>
        <strain evidence="2">SBR-YM</strain>
        <tissue evidence="2">Skin</tissue>
    </source>
</reference>
<dbReference type="SMART" id="SM00349">
    <property type="entry name" value="KRAB"/>
    <property type="match status" value="1"/>
</dbReference>
<dbReference type="PANTHER" id="PTHR23232">
    <property type="entry name" value="KRAB DOMAIN C2H2 ZINC FINGER"/>
    <property type="match status" value="1"/>
</dbReference>
<dbReference type="Proteomes" id="UP000551758">
    <property type="component" value="Unassembled WGS sequence"/>
</dbReference>
<evidence type="ECO:0000313" key="2">
    <source>
        <dbReference type="EMBL" id="KAF5920593.1"/>
    </source>
</evidence>
<dbReference type="Gene3D" id="6.10.140.140">
    <property type="match status" value="1"/>
</dbReference>
<accession>A0A7J7EXZ1</accession>
<dbReference type="PANTHER" id="PTHR23232:SF137">
    <property type="entry name" value="ZINC FINGER PROTEIN 354A"/>
    <property type="match status" value="1"/>
</dbReference>
<organism evidence="2 3">
    <name type="scientific">Diceros bicornis minor</name>
    <name type="common">South-central black rhinoceros</name>
    <dbReference type="NCBI Taxonomy" id="77932"/>
    <lineage>
        <taxon>Eukaryota</taxon>
        <taxon>Metazoa</taxon>
        <taxon>Chordata</taxon>
        <taxon>Craniata</taxon>
        <taxon>Vertebrata</taxon>
        <taxon>Euteleostomi</taxon>
        <taxon>Mammalia</taxon>
        <taxon>Eutheria</taxon>
        <taxon>Laurasiatheria</taxon>
        <taxon>Perissodactyla</taxon>
        <taxon>Rhinocerotidae</taxon>
        <taxon>Diceros</taxon>
    </lineage>
</organism>
<sequence length="149" mass="17031">MSPSYRVFQWRRWSWVNRNGFALQESVTFRDVAVFFSQDEWLRLDSVQRTLYREVMLENYSTLVSLGIPFSMPKVICQLQQGEDPCTVVKEIPQDTCLDRISSTQSCFRAASFSENIGENVIKATCELKGESKDKLPASSAFRVGNADN</sequence>
<dbReference type="InterPro" id="IPR050169">
    <property type="entry name" value="Krueppel_C2H2_ZnF"/>
</dbReference>
<dbReference type="PROSITE" id="PS50805">
    <property type="entry name" value="KRAB"/>
    <property type="match status" value="1"/>
</dbReference>
<feature type="domain" description="KRAB" evidence="1">
    <location>
        <begin position="27"/>
        <end position="98"/>
    </location>
</feature>
<dbReference type="AlphaFoldDB" id="A0A7J7EXZ1"/>
<keyword evidence="3" id="KW-1185">Reference proteome</keyword>
<comment type="caution">
    <text evidence="2">The sequence shown here is derived from an EMBL/GenBank/DDBJ whole genome shotgun (WGS) entry which is preliminary data.</text>
</comment>
<evidence type="ECO:0000313" key="3">
    <source>
        <dbReference type="Proteomes" id="UP000551758"/>
    </source>
</evidence>
<dbReference type="SUPFAM" id="SSF109640">
    <property type="entry name" value="KRAB domain (Kruppel-associated box)"/>
    <property type="match status" value="1"/>
</dbReference>
<dbReference type="Pfam" id="PF01352">
    <property type="entry name" value="KRAB"/>
    <property type="match status" value="1"/>
</dbReference>
<dbReference type="EMBL" id="JACDTQ010001952">
    <property type="protein sequence ID" value="KAF5920593.1"/>
    <property type="molecule type" value="Genomic_DNA"/>
</dbReference>
<dbReference type="InterPro" id="IPR001909">
    <property type="entry name" value="KRAB"/>
</dbReference>
<dbReference type="InterPro" id="IPR036051">
    <property type="entry name" value="KRAB_dom_sf"/>
</dbReference>
<evidence type="ECO:0000259" key="1">
    <source>
        <dbReference type="PROSITE" id="PS50805"/>
    </source>
</evidence>
<dbReference type="GO" id="GO:0006355">
    <property type="term" value="P:regulation of DNA-templated transcription"/>
    <property type="evidence" value="ECO:0007669"/>
    <property type="project" value="InterPro"/>
</dbReference>
<name>A0A7J7EXZ1_DICBM</name>
<dbReference type="CDD" id="cd07765">
    <property type="entry name" value="KRAB_A-box"/>
    <property type="match status" value="1"/>
</dbReference>
<gene>
    <name evidence="2" type="ORF">HPG69_012075</name>
</gene>
<proteinExistence type="predicted"/>